<protein>
    <submittedName>
        <fullName evidence="1">Uncharacterized protein</fullName>
    </submittedName>
</protein>
<accession>A0A4Y2HBV7</accession>
<reference evidence="1 2" key="1">
    <citation type="journal article" date="2019" name="Sci. Rep.">
        <title>Orb-weaving spider Araneus ventricosus genome elucidates the spidroin gene catalogue.</title>
        <authorList>
            <person name="Kono N."/>
            <person name="Nakamura H."/>
            <person name="Ohtoshi R."/>
            <person name="Moran D.A.P."/>
            <person name="Shinohara A."/>
            <person name="Yoshida Y."/>
            <person name="Fujiwara M."/>
            <person name="Mori M."/>
            <person name="Tomita M."/>
            <person name="Arakawa K."/>
        </authorList>
    </citation>
    <scope>NUCLEOTIDE SEQUENCE [LARGE SCALE GENOMIC DNA]</scope>
</reference>
<dbReference type="Proteomes" id="UP000499080">
    <property type="component" value="Unassembled WGS sequence"/>
</dbReference>
<proteinExistence type="predicted"/>
<evidence type="ECO:0000313" key="1">
    <source>
        <dbReference type="EMBL" id="GBM62768.1"/>
    </source>
</evidence>
<comment type="caution">
    <text evidence="1">The sequence shown here is derived from an EMBL/GenBank/DDBJ whole genome shotgun (WGS) entry which is preliminary data.</text>
</comment>
<gene>
    <name evidence="1" type="ORF">AVEN_41498_1</name>
</gene>
<sequence length="191" mass="22729">MPQKSFFCTEESLRNKLRPKRRLLYTLHLDIPHGREYNNLKYYPSQTLFKNRDLFVGVRVFSEILINMLVNLLEQDFERTDCKYKLLKWMTDFRPLESASLPAALPAAFELSCAKLLYNECVDSKFASKCFDKFIHLDSFSRKEETKVLEYLLYHARLCDFHVRSKKIYPVSVTDDCIRILNFRIVHTILK</sequence>
<dbReference type="AlphaFoldDB" id="A0A4Y2HBV7"/>
<organism evidence="1 2">
    <name type="scientific">Araneus ventricosus</name>
    <name type="common">Orbweaver spider</name>
    <name type="synonym">Epeira ventricosa</name>
    <dbReference type="NCBI Taxonomy" id="182803"/>
    <lineage>
        <taxon>Eukaryota</taxon>
        <taxon>Metazoa</taxon>
        <taxon>Ecdysozoa</taxon>
        <taxon>Arthropoda</taxon>
        <taxon>Chelicerata</taxon>
        <taxon>Arachnida</taxon>
        <taxon>Araneae</taxon>
        <taxon>Araneomorphae</taxon>
        <taxon>Entelegynae</taxon>
        <taxon>Araneoidea</taxon>
        <taxon>Araneidae</taxon>
        <taxon>Araneus</taxon>
    </lineage>
</organism>
<evidence type="ECO:0000313" key="2">
    <source>
        <dbReference type="Proteomes" id="UP000499080"/>
    </source>
</evidence>
<keyword evidence="2" id="KW-1185">Reference proteome</keyword>
<dbReference type="EMBL" id="BGPR01001834">
    <property type="protein sequence ID" value="GBM62768.1"/>
    <property type="molecule type" value="Genomic_DNA"/>
</dbReference>
<name>A0A4Y2HBV7_ARAVE</name>